<organism evidence="7 8">
    <name type="scientific">Boudabousia marimammalium</name>
    <dbReference type="NCBI Taxonomy" id="156892"/>
    <lineage>
        <taxon>Bacteria</taxon>
        <taxon>Bacillati</taxon>
        <taxon>Actinomycetota</taxon>
        <taxon>Actinomycetes</taxon>
        <taxon>Actinomycetales</taxon>
        <taxon>Actinomycetaceae</taxon>
        <taxon>Boudabousia</taxon>
    </lineage>
</organism>
<dbReference type="STRING" id="156892.BM477_05575"/>
<keyword evidence="8" id="KW-1185">Reference proteome</keyword>
<comment type="caution">
    <text evidence="7">The sequence shown here is derived from an EMBL/GenBank/DDBJ whole genome shotgun (WGS) entry which is preliminary data.</text>
</comment>
<protein>
    <recommendedName>
        <fullName evidence="6">TM2 domain-containing protein</fullName>
    </recommendedName>
</protein>
<dbReference type="Proteomes" id="UP000186465">
    <property type="component" value="Unassembled WGS sequence"/>
</dbReference>
<evidence type="ECO:0000256" key="2">
    <source>
        <dbReference type="ARBA" id="ARBA00022692"/>
    </source>
</evidence>
<sequence>MTNPNGYQQNYYYIQPQQPLVNPKSRVAAGLFGILLGTFGIHNFYLGRIGLGLVQLLLTVLSFGLLSPVTYIWGLIEGILYLASTQPRWSTDSRGIPLI</sequence>
<feature type="transmembrane region" description="Helical" evidence="5">
    <location>
        <begin position="27"/>
        <end position="46"/>
    </location>
</feature>
<feature type="domain" description="TM2" evidence="6">
    <location>
        <begin position="23"/>
        <end position="78"/>
    </location>
</feature>
<keyword evidence="2 5" id="KW-0812">Transmembrane</keyword>
<evidence type="ECO:0000256" key="3">
    <source>
        <dbReference type="ARBA" id="ARBA00022989"/>
    </source>
</evidence>
<proteinExistence type="predicted"/>
<dbReference type="AlphaFoldDB" id="A0A1Q5PMC1"/>
<evidence type="ECO:0000256" key="4">
    <source>
        <dbReference type="ARBA" id="ARBA00023136"/>
    </source>
</evidence>
<dbReference type="Pfam" id="PF05154">
    <property type="entry name" value="TM2"/>
    <property type="match status" value="1"/>
</dbReference>
<dbReference type="InterPro" id="IPR007829">
    <property type="entry name" value="TM2"/>
</dbReference>
<evidence type="ECO:0000313" key="8">
    <source>
        <dbReference type="Proteomes" id="UP000186465"/>
    </source>
</evidence>
<evidence type="ECO:0000256" key="5">
    <source>
        <dbReference type="SAM" id="Phobius"/>
    </source>
</evidence>
<evidence type="ECO:0000256" key="1">
    <source>
        <dbReference type="ARBA" id="ARBA00004141"/>
    </source>
</evidence>
<dbReference type="GO" id="GO:0016020">
    <property type="term" value="C:membrane"/>
    <property type="evidence" value="ECO:0007669"/>
    <property type="project" value="UniProtKB-SubCell"/>
</dbReference>
<comment type="subcellular location">
    <subcellularLocation>
        <location evidence="1">Membrane</location>
        <topology evidence="1">Multi-pass membrane protein</topology>
    </subcellularLocation>
</comment>
<keyword evidence="3 5" id="KW-1133">Transmembrane helix</keyword>
<dbReference type="OrthoDB" id="2004788at2"/>
<evidence type="ECO:0000313" key="7">
    <source>
        <dbReference type="EMBL" id="OKL48669.1"/>
    </source>
</evidence>
<evidence type="ECO:0000259" key="6">
    <source>
        <dbReference type="Pfam" id="PF05154"/>
    </source>
</evidence>
<gene>
    <name evidence="7" type="ORF">BM477_05575</name>
</gene>
<keyword evidence="4 5" id="KW-0472">Membrane</keyword>
<accession>A0A1Q5PMC1</accession>
<feature type="transmembrane region" description="Helical" evidence="5">
    <location>
        <begin position="53"/>
        <end position="76"/>
    </location>
</feature>
<reference evidence="8" key="1">
    <citation type="submission" date="2016-11" db="EMBL/GenBank/DDBJ databases">
        <title>Actinomyces gypaetusis sp. nov. isolated from Gypaetus barbatus in Qinghai Tibet Plateau China.</title>
        <authorList>
            <person name="Meng X."/>
        </authorList>
    </citation>
    <scope>NUCLEOTIDE SEQUENCE [LARGE SCALE GENOMIC DNA]</scope>
    <source>
        <strain evidence="8">DSM 15383</strain>
    </source>
</reference>
<name>A0A1Q5PMC1_9ACTO</name>
<dbReference type="EMBL" id="MPDM01000005">
    <property type="protein sequence ID" value="OKL48669.1"/>
    <property type="molecule type" value="Genomic_DNA"/>
</dbReference>
<dbReference type="RefSeq" id="WP_075361699.1">
    <property type="nucleotide sequence ID" value="NZ_MPDM01000005.1"/>
</dbReference>